<dbReference type="HOGENOM" id="CLU_276614_0_0_1"/>
<feature type="transmembrane region" description="Helical" evidence="5">
    <location>
        <begin position="106"/>
        <end position="132"/>
    </location>
</feature>
<dbReference type="Pfam" id="PF10324">
    <property type="entry name" value="7TM_GPCR_Srw"/>
    <property type="match status" value="1"/>
</dbReference>
<evidence type="ECO:0000313" key="8">
    <source>
        <dbReference type="Proteomes" id="UP000008068"/>
    </source>
</evidence>
<dbReference type="EMBL" id="GL380003">
    <property type="protein sequence ID" value="EGT41825.1"/>
    <property type="molecule type" value="Genomic_DNA"/>
</dbReference>
<evidence type="ECO:0000256" key="1">
    <source>
        <dbReference type="ARBA" id="ARBA00004370"/>
    </source>
</evidence>
<dbReference type="Proteomes" id="UP000008068">
    <property type="component" value="Unassembled WGS sequence"/>
</dbReference>
<evidence type="ECO:0000313" key="7">
    <source>
        <dbReference type="EMBL" id="EGT41825.1"/>
    </source>
</evidence>
<dbReference type="InterPro" id="IPR019427">
    <property type="entry name" value="7TM_GPCR_serpentine_rcpt_Srw"/>
</dbReference>
<dbReference type="GO" id="GO:0016020">
    <property type="term" value="C:membrane"/>
    <property type="evidence" value="ECO:0007669"/>
    <property type="project" value="UniProtKB-SubCell"/>
</dbReference>
<dbReference type="PANTHER" id="PTHR22751">
    <property type="entry name" value="G-PROTEIN COUPLED RECEPTOR-RELATED"/>
    <property type="match status" value="1"/>
</dbReference>
<keyword evidence="8" id="KW-1185">Reference proteome</keyword>
<feature type="transmembrane region" description="Helical" evidence="5">
    <location>
        <begin position="54"/>
        <end position="76"/>
    </location>
</feature>
<feature type="transmembrane region" description="Helical" evidence="5">
    <location>
        <begin position="219"/>
        <end position="242"/>
    </location>
</feature>
<reference evidence="8" key="1">
    <citation type="submission" date="2011-07" db="EMBL/GenBank/DDBJ databases">
        <authorList>
            <consortium name="Caenorhabditis brenneri Sequencing and Analysis Consortium"/>
            <person name="Wilson R.K."/>
        </authorList>
    </citation>
    <scope>NUCLEOTIDE SEQUENCE [LARGE SCALE GENOMIC DNA]</scope>
    <source>
        <strain evidence="8">PB2801</strain>
    </source>
</reference>
<organism evidence="8">
    <name type="scientific">Caenorhabditis brenneri</name>
    <name type="common">Nematode worm</name>
    <dbReference type="NCBI Taxonomy" id="135651"/>
    <lineage>
        <taxon>Eukaryota</taxon>
        <taxon>Metazoa</taxon>
        <taxon>Ecdysozoa</taxon>
        <taxon>Nematoda</taxon>
        <taxon>Chromadorea</taxon>
        <taxon>Rhabditida</taxon>
        <taxon>Rhabditina</taxon>
        <taxon>Rhabditomorpha</taxon>
        <taxon>Rhabditoidea</taxon>
        <taxon>Rhabditidae</taxon>
        <taxon>Peloderinae</taxon>
        <taxon>Caenorhabditis</taxon>
    </lineage>
</organism>
<name>G0P0S2_CAEBE</name>
<evidence type="ECO:0000256" key="4">
    <source>
        <dbReference type="ARBA" id="ARBA00023136"/>
    </source>
</evidence>
<evidence type="ECO:0000256" key="3">
    <source>
        <dbReference type="ARBA" id="ARBA00022989"/>
    </source>
</evidence>
<keyword evidence="4 5" id="KW-0472">Membrane</keyword>
<feature type="transmembrane region" description="Helical" evidence="5">
    <location>
        <begin position="263"/>
        <end position="285"/>
    </location>
</feature>
<dbReference type="InParanoid" id="G0P0S2"/>
<keyword evidence="2 5" id="KW-0812">Transmembrane</keyword>
<dbReference type="PROSITE" id="PS50262">
    <property type="entry name" value="G_PROTEIN_RECEP_F1_2"/>
    <property type="match status" value="1"/>
</dbReference>
<evidence type="ECO:0000256" key="5">
    <source>
        <dbReference type="SAM" id="Phobius"/>
    </source>
</evidence>
<comment type="subcellular location">
    <subcellularLocation>
        <location evidence="1">Membrane</location>
    </subcellularLocation>
</comment>
<dbReference type="OrthoDB" id="5904160at2759"/>
<dbReference type="GO" id="GO:0008528">
    <property type="term" value="F:G protein-coupled peptide receptor activity"/>
    <property type="evidence" value="ECO:0007669"/>
    <property type="project" value="InterPro"/>
</dbReference>
<dbReference type="Gene3D" id="1.20.1070.10">
    <property type="entry name" value="Rhodopsin 7-helix transmembrane proteins"/>
    <property type="match status" value="1"/>
</dbReference>
<protein>
    <recommendedName>
        <fullName evidence="6">G-protein coupled receptors family 1 profile domain-containing protein</fullName>
    </recommendedName>
</protein>
<sequence>MVNEIDEQVLSLLIATTIVTHWVQLANFCLSLLAFIFNFFHFTILVRKELRSNAIFLLILSICCSDLIRLLTLILFNFKKLQTYQNIDFCFGYDTVLGTFLEMLRAYFTMVTSSICSWLTIVLAFFRTFVVLFPLSPLAETLFQTTKSAKKCVLFVVLFAIFGNLWEGIQQYGPKQIVKNDLCLVPVRFENWKDYKVREDQFTKSITPTNLIFNANARALRFVAIIRPVFHIVLSIILVITIRKAAKRRKGMRSTEQEKSNNSTTVLITLMSFFYFVSEFFGSLVEYGNEFVPSTPLSEILTFHVMFGDMIYFLAIINSLSQFFLCYFLSSQYQDVVRRVLRIKRNSNISDNNNNYNRVHITDEAYFCPDRGYGCAQMFPMRLNRKSIIKGVADHIASVHQRKKFLQGNCAFFVRSGTTETTISNEELDRWFEMKEPRPTLFEFIQNHRKVRDLSLKDLEEMIKLSIEMAKSPFSFNLEQAAQTLEKWTGLTNKEYSMVIMDVMKRMKDGGYSFCRFPLQGSISSSRWMSWIISSQLDIDNVKCKMHVIDLIEEGRNRGLIDKVEFKEFLEGKLELLLQEGVTTSPDQQPLMTTLIERFKWIAKEYKDWMGGEWLVHGSEKIEHDSIRIRVTTDEYFCSENDCPTTFEMGKKFEEIVDHISNHRRDVIDWNLTFFIRQGREEFCITNEELEAWINADEQQDLFEFVKFQRRFRIATVTGKMVMEKLWYEMRQHPSDKLIEKGAFWSTRYIGIHTEQFSDLLMIVVEKMKEKKIIIQHFDTNEPDTIQCSTRWLINILNHTLDLETEDAKTFTLQLLRRAKEDLIDVKIFNKFLSHRICRMLREEIMKSADVIAVFKNLSQELIRASSTVAWTEKEGEELNHIEICDDVYRCPTKECNKTSSMRGIITSVINGVRDHLKACHNRPKLLESNCTFFVRFEARENTISKEELKNWLMMEKPRPPIAAYIKQCRTEEFHKALCAALLATPKRVLYNVRKNQKRKFQKLRIKFEYLTRLRRTESSEEMNHIKIVSVESYKCPLDACKEELPTRNSLNSLLNGLREHNKTKHNRPKLHQNNCRFFVRLGNMEKPISKDTLDKWFLEKKPELIRFLKNEFHQSLVACLLSRAQKAEVPITVFDTPAKMRIFRRDEPH</sequence>
<dbReference type="InterPro" id="IPR017452">
    <property type="entry name" value="GPCR_Rhodpsn_7TM"/>
</dbReference>
<accession>G0P0S2</accession>
<dbReference type="SUPFAM" id="SSF81321">
    <property type="entry name" value="Family A G protein-coupled receptor-like"/>
    <property type="match status" value="1"/>
</dbReference>
<proteinExistence type="predicted"/>
<feature type="domain" description="G-protein coupled receptors family 1 profile" evidence="6">
    <location>
        <begin position="37"/>
        <end position="326"/>
    </location>
</feature>
<feature type="transmembrane region" description="Helical" evidence="5">
    <location>
        <begin position="22"/>
        <end position="42"/>
    </location>
</feature>
<gene>
    <name evidence="7" type="ORF">CAEBREN_08798</name>
</gene>
<evidence type="ECO:0000259" key="6">
    <source>
        <dbReference type="PROSITE" id="PS50262"/>
    </source>
</evidence>
<feature type="transmembrane region" description="Helical" evidence="5">
    <location>
        <begin position="152"/>
        <end position="169"/>
    </location>
</feature>
<keyword evidence="3 5" id="KW-1133">Transmembrane helix</keyword>
<evidence type="ECO:0000256" key="2">
    <source>
        <dbReference type="ARBA" id="ARBA00022692"/>
    </source>
</evidence>
<dbReference type="AlphaFoldDB" id="G0P0S2"/>
<dbReference type="eggNOG" id="ENOG502TJGD">
    <property type="taxonomic scope" value="Eukaryota"/>
</dbReference>